<dbReference type="SUPFAM" id="SSF53756">
    <property type="entry name" value="UDP-Glycosyltransferase/glycogen phosphorylase"/>
    <property type="match status" value="1"/>
</dbReference>
<evidence type="ECO:0000313" key="1">
    <source>
        <dbReference type="EMBL" id="KUK88246.1"/>
    </source>
</evidence>
<dbReference type="Gene3D" id="3.40.50.2000">
    <property type="entry name" value="Glycogen Phosphorylase B"/>
    <property type="match status" value="1"/>
</dbReference>
<dbReference type="Proteomes" id="UP000053467">
    <property type="component" value="Unassembled WGS sequence"/>
</dbReference>
<dbReference type="GO" id="GO:0016740">
    <property type="term" value="F:transferase activity"/>
    <property type="evidence" value="ECO:0007669"/>
    <property type="project" value="UniProtKB-KW"/>
</dbReference>
<keyword evidence="1" id="KW-0808">Transferase</keyword>
<proteinExistence type="predicted"/>
<dbReference type="EMBL" id="LGGX01000001">
    <property type="protein sequence ID" value="KUK88246.1"/>
    <property type="molecule type" value="Genomic_DNA"/>
</dbReference>
<dbReference type="AlphaFoldDB" id="A0A101I3R2"/>
<name>A0A101I3R2_UNCT6</name>
<organism evidence="1 2">
    <name type="scientific">candidate division TA06 bacterium 34_109</name>
    <dbReference type="NCBI Taxonomy" id="1635277"/>
    <lineage>
        <taxon>Bacteria</taxon>
        <taxon>Bacteria division TA06</taxon>
    </lineage>
</organism>
<reference evidence="2" key="1">
    <citation type="journal article" date="2015" name="MBio">
        <title>Genome-Resolved Metagenomic Analysis Reveals Roles for Candidate Phyla and Other Microbial Community Members in Biogeochemical Transformations in Oil Reservoirs.</title>
        <authorList>
            <person name="Hu P."/>
            <person name="Tom L."/>
            <person name="Singh A."/>
            <person name="Thomas B.C."/>
            <person name="Baker B.J."/>
            <person name="Piceno Y.M."/>
            <person name="Andersen G.L."/>
            <person name="Banfield J.F."/>
        </authorList>
    </citation>
    <scope>NUCLEOTIDE SEQUENCE [LARGE SCALE GENOMIC DNA]</scope>
</reference>
<gene>
    <name evidence="1" type="ORF">XE03_0252</name>
</gene>
<sequence>MKFSSIVCFAGGDWWYHHPHSYNHLMVEFSKERKVLYVNSLPVGIGVGGGKKGFFRKVKNKLFSILRFLKKESKNLYIFTPFFIPFKKNFIILNINTFLLLFQIKLIEKILKFEDTLYWITNPNGYIFVRGTRSKRILYQIVDKVQEYKYAGSLVEDFDKNLCERASIILTPGKVIYEEKRKEYGEKVYRLKHGVDIKHFNKNVDTIPYDFPKSDKPVFTYWGSIDYKKVDYKLLKFLEKKSEEFIFLFIGKIFDFKYEDFKDSRNIFFVGEKSYSQLPSYATFSYGFIIPWDSEDPMNRHASPIKLREYLATGKPVVTTYIPEFDEFKDVIYISRDYEDFYNNLKRTLLDDDIKREERKRKIFKDGWENVYKEVNSLIRNI</sequence>
<protein>
    <submittedName>
        <fullName evidence="1">Putative glycosyltransferase</fullName>
    </submittedName>
</protein>
<comment type="caution">
    <text evidence="1">The sequence shown here is derived from an EMBL/GenBank/DDBJ whole genome shotgun (WGS) entry which is preliminary data.</text>
</comment>
<accession>A0A101I3R2</accession>
<evidence type="ECO:0000313" key="2">
    <source>
        <dbReference type="Proteomes" id="UP000053467"/>
    </source>
</evidence>